<keyword evidence="1" id="KW-0472">Membrane</keyword>
<gene>
    <name evidence="2" type="ORF">AB5I84_07405</name>
</gene>
<evidence type="ECO:0000313" key="3">
    <source>
        <dbReference type="Proteomes" id="UP001562065"/>
    </source>
</evidence>
<feature type="transmembrane region" description="Helical" evidence="1">
    <location>
        <begin position="21"/>
        <end position="43"/>
    </location>
</feature>
<comment type="caution">
    <text evidence="2">The sequence shown here is derived from an EMBL/GenBank/DDBJ whole genome shotgun (WGS) entry which is preliminary data.</text>
</comment>
<keyword evidence="1" id="KW-0812">Transmembrane</keyword>
<evidence type="ECO:0000256" key="1">
    <source>
        <dbReference type="SAM" id="Phobius"/>
    </source>
</evidence>
<keyword evidence="3" id="KW-1185">Reference proteome</keyword>
<sequence length="46" mass="5104">MSTRTVQRLNRWWLATDWQSIRRQALTTCLIGLVAGGVGVMVASSL</sequence>
<dbReference type="EMBL" id="JBGCUO010000001">
    <property type="protein sequence ID" value="MEY1661973.1"/>
    <property type="molecule type" value="Genomic_DNA"/>
</dbReference>
<name>A0ABV4AGK3_9GAMM</name>
<organism evidence="2 3">
    <name type="scientific">Isoalcanivorax beigongshangi</name>
    <dbReference type="NCBI Taxonomy" id="3238810"/>
    <lineage>
        <taxon>Bacteria</taxon>
        <taxon>Pseudomonadati</taxon>
        <taxon>Pseudomonadota</taxon>
        <taxon>Gammaproteobacteria</taxon>
        <taxon>Oceanospirillales</taxon>
        <taxon>Alcanivoracaceae</taxon>
        <taxon>Isoalcanivorax</taxon>
    </lineage>
</organism>
<reference evidence="2 3" key="1">
    <citation type="submission" date="2024-07" db="EMBL/GenBank/DDBJ databases">
        <authorList>
            <person name="Ren Q."/>
        </authorList>
    </citation>
    <scope>NUCLEOTIDE SEQUENCE [LARGE SCALE GENOMIC DNA]</scope>
    <source>
        <strain evidence="2 3">REN37</strain>
    </source>
</reference>
<protein>
    <submittedName>
        <fullName evidence="2">Uncharacterized protein</fullName>
    </submittedName>
</protein>
<proteinExistence type="predicted"/>
<dbReference type="RefSeq" id="WP_369455218.1">
    <property type="nucleotide sequence ID" value="NZ_JBGCUO010000001.1"/>
</dbReference>
<evidence type="ECO:0000313" key="2">
    <source>
        <dbReference type="EMBL" id="MEY1661973.1"/>
    </source>
</evidence>
<dbReference type="Proteomes" id="UP001562065">
    <property type="component" value="Unassembled WGS sequence"/>
</dbReference>
<keyword evidence="1" id="KW-1133">Transmembrane helix</keyword>
<accession>A0ABV4AGK3</accession>